<reference evidence="1 2" key="1">
    <citation type="submission" date="2019-04" db="EMBL/GenBank/DDBJ databases">
        <title>Sulfurimonas crateris sp. nov. a facultative anaerobic sulfur-oxidizing chemolithautotrophic bacterium isolated from a terrestrial mud vulcano.</title>
        <authorList>
            <person name="Ratnikova N.M."/>
            <person name="Slobodkin A.I."/>
            <person name="Merkel A.Y."/>
            <person name="Novikov A."/>
            <person name="Bonch-Osmolovskaya E.A."/>
            <person name="Slobodkina G.B."/>
        </authorList>
    </citation>
    <scope>NUCLEOTIDE SEQUENCE [LARGE SCALE GENOMIC DNA]</scope>
    <source>
        <strain evidence="1 2">SN118</strain>
    </source>
</reference>
<gene>
    <name evidence="1" type="ORF">FCU45_02945</name>
</gene>
<dbReference type="InterPro" id="IPR049204">
    <property type="entry name" value="DUF6858"/>
</dbReference>
<dbReference type="Pfam" id="PF21651">
    <property type="entry name" value="DUF6858"/>
    <property type="match status" value="1"/>
</dbReference>
<sequence>MKKTIFMEKYPVYSLELSKNEIKVSSANEAIEYFKEKILKHPIAEFIAVFDHYSHTKKLGGEMVDGLVDAKNIIFCFGQAIPNTKILAARPRSIGICEFNDRIVIDFMEAPKEELHALMEGWAKGLKK</sequence>
<organism evidence="1 2">
    <name type="scientific">Sulfurimonas crateris</name>
    <dbReference type="NCBI Taxonomy" id="2574727"/>
    <lineage>
        <taxon>Bacteria</taxon>
        <taxon>Pseudomonadati</taxon>
        <taxon>Campylobacterota</taxon>
        <taxon>Epsilonproteobacteria</taxon>
        <taxon>Campylobacterales</taxon>
        <taxon>Sulfurimonadaceae</taxon>
        <taxon>Sulfurimonas</taxon>
    </lineage>
</organism>
<protein>
    <submittedName>
        <fullName evidence="1">Uncharacterized protein</fullName>
    </submittedName>
</protein>
<dbReference type="OrthoDB" id="597829at2"/>
<accession>A0A4U2Z9H9</accession>
<name>A0A4U2Z9H9_9BACT</name>
<evidence type="ECO:0000313" key="1">
    <source>
        <dbReference type="EMBL" id="TKI70262.1"/>
    </source>
</evidence>
<dbReference type="RefSeq" id="WP_137012133.1">
    <property type="nucleotide sequence ID" value="NZ_SZPX01000002.1"/>
</dbReference>
<comment type="caution">
    <text evidence="1">The sequence shown here is derived from an EMBL/GenBank/DDBJ whole genome shotgun (WGS) entry which is preliminary data.</text>
</comment>
<proteinExistence type="predicted"/>
<keyword evidence="2" id="KW-1185">Reference proteome</keyword>
<dbReference type="AlphaFoldDB" id="A0A4U2Z9H9"/>
<dbReference type="Proteomes" id="UP000309561">
    <property type="component" value="Unassembled WGS sequence"/>
</dbReference>
<evidence type="ECO:0000313" key="2">
    <source>
        <dbReference type="Proteomes" id="UP000309561"/>
    </source>
</evidence>
<dbReference type="EMBL" id="SZPX01000002">
    <property type="protein sequence ID" value="TKI70262.1"/>
    <property type="molecule type" value="Genomic_DNA"/>
</dbReference>